<reference evidence="5" key="1">
    <citation type="journal article" date="2019" name="Int. J. Syst. Evol. Microbiol.">
        <title>The Global Catalogue of Microorganisms (GCM) 10K type strain sequencing project: providing services to taxonomists for standard genome sequencing and annotation.</title>
        <authorList>
            <consortium name="The Broad Institute Genomics Platform"/>
            <consortium name="The Broad Institute Genome Sequencing Center for Infectious Disease"/>
            <person name="Wu L."/>
            <person name="Ma J."/>
        </authorList>
    </citation>
    <scope>NUCLEOTIDE SEQUENCE [LARGE SCALE GENOMIC DNA]</scope>
    <source>
        <strain evidence="5">WLHS5</strain>
    </source>
</reference>
<keyword evidence="5" id="KW-1185">Reference proteome</keyword>
<proteinExistence type="predicted"/>
<evidence type="ECO:0000313" key="4">
    <source>
        <dbReference type="EMBL" id="MFC7342000.1"/>
    </source>
</evidence>
<evidence type="ECO:0000256" key="1">
    <source>
        <dbReference type="SAM" id="MobiDB-lite"/>
    </source>
</evidence>
<accession>A0ABW2LLE6</accession>
<evidence type="ECO:0000313" key="5">
    <source>
        <dbReference type="Proteomes" id="UP001596504"/>
    </source>
</evidence>
<feature type="compositionally biased region" description="Gly residues" evidence="1">
    <location>
        <begin position="95"/>
        <end position="104"/>
    </location>
</feature>
<feature type="chain" id="PRO_5046321914" evidence="2">
    <location>
        <begin position="21"/>
        <end position="136"/>
    </location>
</feature>
<organism evidence="4 5">
    <name type="scientific">Saccharopolyspora griseoalba</name>
    <dbReference type="NCBI Taxonomy" id="1431848"/>
    <lineage>
        <taxon>Bacteria</taxon>
        <taxon>Bacillati</taxon>
        <taxon>Actinomycetota</taxon>
        <taxon>Actinomycetes</taxon>
        <taxon>Pseudonocardiales</taxon>
        <taxon>Pseudonocardiaceae</taxon>
        <taxon>Saccharopolyspora</taxon>
    </lineage>
</organism>
<feature type="domain" description="Excalibur calcium-binding" evidence="3">
    <location>
        <begin position="23"/>
        <end position="58"/>
    </location>
</feature>
<gene>
    <name evidence="4" type="ORF">ACFQRI_11305</name>
</gene>
<feature type="signal peptide" evidence="2">
    <location>
        <begin position="1"/>
        <end position="20"/>
    </location>
</feature>
<evidence type="ECO:0000256" key="2">
    <source>
        <dbReference type="SAM" id="SignalP"/>
    </source>
</evidence>
<protein>
    <submittedName>
        <fullName evidence="4">Excalibur calcium-binding domain-containing protein</fullName>
    </submittedName>
</protein>
<dbReference type="Pfam" id="PF05901">
    <property type="entry name" value="Excalibur"/>
    <property type="match status" value="1"/>
</dbReference>
<keyword evidence="2" id="KW-0732">Signal</keyword>
<name>A0ABW2LLE6_9PSEU</name>
<dbReference type="InterPro" id="IPR008613">
    <property type="entry name" value="Excalibur_Ca-bd_domain"/>
</dbReference>
<sequence>MVVTVLASATVFAFSGTAVAQDRDCADFSSRQEAQAAFESRIGDPERLDADNDNLACEALNGGGMTDPAEGEAGTRPPAGGGGGGDSGLPPSGGVETGHGGTAGSGAEVVLPLGLTGAALLAAGGALAVRRRGESG</sequence>
<evidence type="ECO:0000259" key="3">
    <source>
        <dbReference type="Pfam" id="PF05901"/>
    </source>
</evidence>
<comment type="caution">
    <text evidence="4">The sequence shown here is derived from an EMBL/GenBank/DDBJ whole genome shotgun (WGS) entry which is preliminary data.</text>
</comment>
<dbReference type="Proteomes" id="UP001596504">
    <property type="component" value="Unassembled WGS sequence"/>
</dbReference>
<dbReference type="EMBL" id="JBHTCJ010000005">
    <property type="protein sequence ID" value="MFC7342000.1"/>
    <property type="molecule type" value="Genomic_DNA"/>
</dbReference>
<feature type="region of interest" description="Disordered" evidence="1">
    <location>
        <begin position="56"/>
        <end position="107"/>
    </location>
</feature>